<evidence type="ECO:0000313" key="2">
    <source>
        <dbReference type="Proteomes" id="UP000768646"/>
    </source>
</evidence>
<protein>
    <submittedName>
        <fullName evidence="1">Uncharacterized protein</fullName>
    </submittedName>
</protein>
<dbReference type="EMBL" id="JABTEG010000002">
    <property type="protein sequence ID" value="KAG4305760.1"/>
    <property type="molecule type" value="Genomic_DNA"/>
</dbReference>
<gene>
    <name evidence="1" type="ORF">PORY_000670</name>
</gene>
<sequence>MCAGTGVGGTRVPPLHVHCTCPPHIASGPSTALQMGKAPRSKKRASRLRNVPSKSEVFAAKIASAMDENTESDSEEAFVYETKAGELSRTSSVSSIVSSMRAEGKGGFSGRQSMKFTNHSWSSDQDHKESMRMLWMGREVPQVSQMSPQVPAVPSVPSVPPVPPVSRSPYRIGSRTTSCPSSPHYNKCQRLKYYNTSYRRHLMDKNSGQFYINHEEFCSHERIPLLYKDIGCFSNDRYHECRSHNKRKKYLCFTRFRWFFVFFFIFLACIIILMTIAQPLQEPRIANVTNIMVSPQVIIMDLEMVAFNPNFWQISIQKADIGIFSSKPWSDLNPVNGVHSDSKKVFKRMSLKQKEGGKYANRTGVLGSNLLNNITIHQKDKLILLGHVFQLDVPFVFRSSFLSKSISRSIAQFRLENSDQPALEDKSDYMTVDSESQLAMKGFLTYFPSVFSRKQQLIQIDHLIDLYP</sequence>
<organism evidence="1 2">
    <name type="scientific">Pneumocystis oryctolagi</name>
    <dbReference type="NCBI Taxonomy" id="42067"/>
    <lineage>
        <taxon>Eukaryota</taxon>
        <taxon>Fungi</taxon>
        <taxon>Dikarya</taxon>
        <taxon>Ascomycota</taxon>
        <taxon>Taphrinomycotina</taxon>
        <taxon>Pneumocystomycetes</taxon>
        <taxon>Pneumocystaceae</taxon>
        <taxon>Pneumocystis</taxon>
    </lineage>
</organism>
<accession>A0ACB7CEF8</accession>
<reference evidence="1 2" key="1">
    <citation type="journal article" date="2021" name="Commun. Biol.">
        <title>Genomic insights into the host specific adaptation of the Pneumocystis genus.</title>
        <authorList>
            <person name="Cisse O.H."/>
            <person name="Ma L."/>
            <person name="Dekker J.P."/>
            <person name="Khil P.P."/>
            <person name="Youn J.-H."/>
            <person name="Brenchley J.M."/>
            <person name="Blair R."/>
            <person name="Pahar B."/>
            <person name="Chabe M."/>
            <person name="Van Rompay K.K.A."/>
            <person name="Keesler R."/>
            <person name="Sukura A."/>
            <person name="Hirsch V."/>
            <person name="Kutty G."/>
            <person name="Liu Y."/>
            <person name="Peng L."/>
            <person name="Chen J."/>
            <person name="Song J."/>
            <person name="Weissenbacher-Lang C."/>
            <person name="Xu J."/>
            <person name="Upham N.S."/>
            <person name="Stajich J.E."/>
            <person name="Cuomo C.A."/>
            <person name="Cushion M.T."/>
            <person name="Kovacs J.A."/>
        </authorList>
    </citation>
    <scope>NUCLEOTIDE SEQUENCE [LARGE SCALE GENOMIC DNA]</scope>
    <source>
        <strain evidence="1 2">RABM</strain>
    </source>
</reference>
<evidence type="ECO:0000313" key="1">
    <source>
        <dbReference type="EMBL" id="KAG4305760.1"/>
    </source>
</evidence>
<name>A0ACB7CEF8_9ASCO</name>
<keyword evidence="2" id="KW-1185">Reference proteome</keyword>
<comment type="caution">
    <text evidence="1">The sequence shown here is derived from an EMBL/GenBank/DDBJ whole genome shotgun (WGS) entry which is preliminary data.</text>
</comment>
<dbReference type="Proteomes" id="UP000768646">
    <property type="component" value="Unassembled WGS sequence"/>
</dbReference>
<proteinExistence type="predicted"/>